<comment type="function">
    <text evidence="1 10">Has antibacterial activity.</text>
</comment>
<feature type="domain" description="Beta-defensin" evidence="11">
    <location>
        <begin position="60"/>
        <end position="89"/>
    </location>
</feature>
<dbReference type="GO" id="GO:0045087">
    <property type="term" value="P:innate immune response"/>
    <property type="evidence" value="ECO:0007669"/>
    <property type="project" value="InterPro"/>
</dbReference>
<organism evidence="12">
    <name type="scientific">Castor canadensis</name>
    <name type="common">American beaver</name>
    <dbReference type="NCBI Taxonomy" id="51338"/>
    <lineage>
        <taxon>Eukaryota</taxon>
        <taxon>Metazoa</taxon>
        <taxon>Chordata</taxon>
        <taxon>Craniata</taxon>
        <taxon>Vertebrata</taxon>
        <taxon>Euteleostomi</taxon>
        <taxon>Mammalia</taxon>
        <taxon>Eutheria</taxon>
        <taxon>Euarchontoglires</taxon>
        <taxon>Glires</taxon>
        <taxon>Rodentia</taxon>
        <taxon>Castorimorpha</taxon>
        <taxon>Castoridae</taxon>
        <taxon>Castor</taxon>
    </lineage>
</organism>
<evidence type="ECO:0000256" key="8">
    <source>
        <dbReference type="ARBA" id="ARBA00023022"/>
    </source>
</evidence>
<comment type="subcellular location">
    <subcellularLocation>
        <location evidence="2 10">Secreted</location>
    </subcellularLocation>
</comment>
<evidence type="ECO:0000256" key="3">
    <source>
        <dbReference type="ARBA" id="ARBA00007371"/>
    </source>
</evidence>
<proteinExistence type="inferred from homology"/>
<keyword evidence="4 10" id="KW-0964">Secreted</keyword>
<evidence type="ECO:0000313" key="12">
    <source>
        <dbReference type="Ensembl" id="ENSCCNP00000018760.1"/>
    </source>
</evidence>
<dbReference type="Pfam" id="PF13841">
    <property type="entry name" value="Defensin_beta_2"/>
    <property type="match status" value="1"/>
</dbReference>
<dbReference type="InterPro" id="IPR050544">
    <property type="entry name" value="Beta-defensin"/>
</dbReference>
<evidence type="ECO:0000256" key="7">
    <source>
        <dbReference type="ARBA" id="ARBA00022940"/>
    </source>
</evidence>
<protein>
    <recommendedName>
        <fullName evidence="10">Beta-defensin</fullName>
    </recommendedName>
</protein>
<dbReference type="PANTHER" id="PTHR15001:SF7">
    <property type="entry name" value="DEFENSIN BETA 118"/>
    <property type="match status" value="1"/>
</dbReference>
<dbReference type="Ensembl" id="ENSCCNT00000024359.1">
    <property type="protein sequence ID" value="ENSCCNP00000018760.1"/>
    <property type="gene ID" value="ENSCCNG00000018960.1"/>
</dbReference>
<keyword evidence="5 10" id="KW-0929">Antimicrobial</keyword>
<dbReference type="InterPro" id="IPR025933">
    <property type="entry name" value="Beta_defensin_dom"/>
</dbReference>
<keyword evidence="9" id="KW-1015">Disulfide bond</keyword>
<sequence length="149" mass="17250">MLCVFYHNLGESRDETFRKESFSLLLQFLNTYGFIKIILLPRPCLNIQSFYYLAYRGEKKCWNKSGHCRRNCEAEEVTQETCKNHRVCCIPANKVPSNKHPPMTTIPAFHNSPSDFTNAIETVTTIDYFEVNDKEPGTQTPIPEIRHSS</sequence>
<comment type="similarity">
    <text evidence="3 10">Belongs to the beta-defensin family.</text>
</comment>
<keyword evidence="6" id="KW-0732">Signal</keyword>
<dbReference type="GO" id="GO:0042742">
    <property type="term" value="P:defense response to bacterium"/>
    <property type="evidence" value="ECO:0007669"/>
    <property type="project" value="UniProtKB-UniRule"/>
</dbReference>
<evidence type="ECO:0000256" key="5">
    <source>
        <dbReference type="ARBA" id="ARBA00022529"/>
    </source>
</evidence>
<evidence type="ECO:0000256" key="4">
    <source>
        <dbReference type="ARBA" id="ARBA00022525"/>
    </source>
</evidence>
<evidence type="ECO:0000256" key="6">
    <source>
        <dbReference type="ARBA" id="ARBA00022729"/>
    </source>
</evidence>
<name>A0A8C0WXG0_CASCN</name>
<dbReference type="GO" id="GO:0005576">
    <property type="term" value="C:extracellular region"/>
    <property type="evidence" value="ECO:0007669"/>
    <property type="project" value="UniProtKB-SubCell"/>
</dbReference>
<dbReference type="PANTHER" id="PTHR15001">
    <property type="entry name" value="BETA-DEFENSIN 123-RELATED"/>
    <property type="match status" value="1"/>
</dbReference>
<keyword evidence="7 10" id="KW-0211">Defensin</keyword>
<keyword evidence="8 10" id="KW-0044">Antibiotic</keyword>
<accession>A0A8C0WXG0</accession>
<evidence type="ECO:0000256" key="10">
    <source>
        <dbReference type="RuleBase" id="RU231113"/>
    </source>
</evidence>
<evidence type="ECO:0000259" key="11">
    <source>
        <dbReference type="Pfam" id="PF13841"/>
    </source>
</evidence>
<evidence type="ECO:0000256" key="9">
    <source>
        <dbReference type="ARBA" id="ARBA00023157"/>
    </source>
</evidence>
<evidence type="ECO:0000256" key="1">
    <source>
        <dbReference type="ARBA" id="ARBA00002878"/>
    </source>
</evidence>
<reference evidence="12" key="1">
    <citation type="submission" date="2023-09" db="UniProtKB">
        <authorList>
            <consortium name="Ensembl"/>
        </authorList>
    </citation>
    <scope>IDENTIFICATION</scope>
</reference>
<dbReference type="AlphaFoldDB" id="A0A8C0WXG0"/>
<evidence type="ECO:0000256" key="2">
    <source>
        <dbReference type="ARBA" id="ARBA00004613"/>
    </source>
</evidence>